<evidence type="ECO:0000313" key="4">
    <source>
        <dbReference type="EMBL" id="GAA4402333.1"/>
    </source>
</evidence>
<reference evidence="5" key="1">
    <citation type="journal article" date="2019" name="Int. J. Syst. Evol. Microbiol.">
        <title>The Global Catalogue of Microorganisms (GCM) 10K type strain sequencing project: providing services to taxonomists for standard genome sequencing and annotation.</title>
        <authorList>
            <consortium name="The Broad Institute Genomics Platform"/>
            <consortium name="The Broad Institute Genome Sequencing Center for Infectious Disease"/>
            <person name="Wu L."/>
            <person name="Ma J."/>
        </authorList>
    </citation>
    <scope>NUCLEOTIDE SEQUENCE [LARGE SCALE GENOMIC DNA]</scope>
    <source>
        <strain evidence="5">JCM 17688</strain>
    </source>
</reference>
<proteinExistence type="inferred from homology"/>
<dbReference type="PIRSF" id="PIRSF001365">
    <property type="entry name" value="DHDPS"/>
    <property type="match status" value="1"/>
</dbReference>
<dbReference type="RefSeq" id="WP_344999921.1">
    <property type="nucleotide sequence ID" value="NZ_BAABFR010000096.1"/>
</dbReference>
<evidence type="ECO:0008006" key="6">
    <source>
        <dbReference type="Google" id="ProtNLM"/>
    </source>
</evidence>
<dbReference type="PANTHER" id="PTHR12128">
    <property type="entry name" value="DIHYDRODIPICOLINATE SYNTHASE"/>
    <property type="match status" value="1"/>
</dbReference>
<sequence>MTATIPTIVGFMPTPFASTGQVDSERLSALAGDIAAAGIRPAVLGGMGEYYALDHDESRQCMEAAVAGAGGVPVVAGIGWATREAVAIASDAARLGIHTAVINPPHYASPSPRAYAEHVRRVTDAAGTGAIVYSAAHFPMTDAYLDRLVQVDGFRGVKEEHYDVATTADRARRWGDRVEWWGVGEVSGSAYAAAGAGTVTTSLANLRPDLAVRAITALTGGGEDPDAVAAAVEWTELLAADPDGAPAFLTEVMHQSRGWNRTVRLPLLPSGADVQKTVADFIGQWADAAIGSEATR</sequence>
<dbReference type="InterPro" id="IPR013785">
    <property type="entry name" value="Aldolase_TIM"/>
</dbReference>
<evidence type="ECO:0000256" key="2">
    <source>
        <dbReference type="ARBA" id="ARBA00023239"/>
    </source>
</evidence>
<dbReference type="Pfam" id="PF00701">
    <property type="entry name" value="DHDPS"/>
    <property type="match status" value="1"/>
</dbReference>
<dbReference type="SUPFAM" id="SSF51569">
    <property type="entry name" value="Aldolase"/>
    <property type="match status" value="1"/>
</dbReference>
<evidence type="ECO:0000256" key="1">
    <source>
        <dbReference type="ARBA" id="ARBA00007592"/>
    </source>
</evidence>
<dbReference type="EMBL" id="BAABFR010000096">
    <property type="protein sequence ID" value="GAA4402333.1"/>
    <property type="molecule type" value="Genomic_DNA"/>
</dbReference>
<comment type="caution">
    <text evidence="4">The sequence shown here is derived from an EMBL/GenBank/DDBJ whole genome shotgun (WGS) entry which is preliminary data.</text>
</comment>
<keyword evidence="2 3" id="KW-0456">Lyase</keyword>
<keyword evidence="5" id="KW-1185">Reference proteome</keyword>
<dbReference type="CDD" id="cd00408">
    <property type="entry name" value="DHDPS-like"/>
    <property type="match status" value="1"/>
</dbReference>
<gene>
    <name evidence="4" type="ORF">GCM10023147_42790</name>
</gene>
<organism evidence="4 5">
    <name type="scientific">Tsukamurella soli</name>
    <dbReference type="NCBI Taxonomy" id="644556"/>
    <lineage>
        <taxon>Bacteria</taxon>
        <taxon>Bacillati</taxon>
        <taxon>Actinomycetota</taxon>
        <taxon>Actinomycetes</taxon>
        <taxon>Mycobacteriales</taxon>
        <taxon>Tsukamurellaceae</taxon>
        <taxon>Tsukamurella</taxon>
    </lineage>
</organism>
<dbReference type="SMART" id="SM01130">
    <property type="entry name" value="DHDPS"/>
    <property type="match status" value="1"/>
</dbReference>
<dbReference type="Proteomes" id="UP001500635">
    <property type="component" value="Unassembled WGS sequence"/>
</dbReference>
<dbReference type="Gene3D" id="3.20.20.70">
    <property type="entry name" value="Aldolase class I"/>
    <property type="match status" value="1"/>
</dbReference>
<dbReference type="PANTHER" id="PTHR12128:SF66">
    <property type="entry name" value="4-HYDROXY-2-OXOGLUTARATE ALDOLASE, MITOCHONDRIAL"/>
    <property type="match status" value="1"/>
</dbReference>
<comment type="similarity">
    <text evidence="1 3">Belongs to the DapA family.</text>
</comment>
<protein>
    <recommendedName>
        <fullName evidence="6">4-hydroxy-tetrahydrodipicolinate synthase</fullName>
    </recommendedName>
</protein>
<name>A0ABP8K8L4_9ACTN</name>
<accession>A0ABP8K8L4</accession>
<evidence type="ECO:0000256" key="3">
    <source>
        <dbReference type="PIRNR" id="PIRNR001365"/>
    </source>
</evidence>
<dbReference type="InterPro" id="IPR002220">
    <property type="entry name" value="DapA-like"/>
</dbReference>
<evidence type="ECO:0000313" key="5">
    <source>
        <dbReference type="Proteomes" id="UP001500635"/>
    </source>
</evidence>